<feature type="compositionally biased region" description="Basic and acidic residues" evidence="1">
    <location>
        <begin position="19"/>
        <end position="30"/>
    </location>
</feature>
<feature type="region of interest" description="Disordered" evidence="1">
    <location>
        <begin position="1"/>
        <end position="38"/>
    </location>
</feature>
<proteinExistence type="predicted"/>
<name>G5NMI8_SALET</name>
<evidence type="ECO:0000256" key="1">
    <source>
        <dbReference type="SAM" id="MobiDB-lite"/>
    </source>
</evidence>
<dbReference type="EMBL" id="AFCO01002096">
    <property type="protein sequence ID" value="EHC47332.1"/>
    <property type="molecule type" value="Genomic_DNA"/>
</dbReference>
<protein>
    <submittedName>
        <fullName evidence="2">Uncharacterized protein</fullName>
    </submittedName>
</protein>
<dbReference type="AlphaFoldDB" id="G5NMI8"/>
<gene>
    <name evidence="2" type="ORF">LTSEINV_6361</name>
</gene>
<reference evidence="2 3" key="1">
    <citation type="journal article" date="2011" name="BMC Genomics">
        <title>Genome sequencing reveals diversification of virulence factor content and possible host adaptation in distinct subpopulations of Salmonella enterica.</title>
        <authorList>
            <person name="den Bakker H.C."/>
            <person name="Moreno Switt A.I."/>
            <person name="Govoni G."/>
            <person name="Cummings C.A."/>
            <person name="Ranieri M.L."/>
            <person name="Degoricija L."/>
            <person name="Hoelzer K."/>
            <person name="Rodriguez-Rivera L.D."/>
            <person name="Brown S."/>
            <person name="Bolchacova E."/>
            <person name="Furtado M.R."/>
            <person name="Wiedmann M."/>
        </authorList>
    </citation>
    <scope>NUCLEOTIDE SEQUENCE [LARGE SCALE GENOMIC DNA]</scope>
    <source>
        <strain evidence="2 3">R8-3668</strain>
    </source>
</reference>
<evidence type="ECO:0000313" key="3">
    <source>
        <dbReference type="Proteomes" id="UP000003532"/>
    </source>
</evidence>
<accession>G5NMI8</accession>
<evidence type="ECO:0000313" key="2">
    <source>
        <dbReference type="EMBL" id="EHC47332.1"/>
    </source>
</evidence>
<dbReference type="Proteomes" id="UP000003532">
    <property type="component" value="Unassembled WGS sequence"/>
</dbReference>
<feature type="non-terminal residue" evidence="2">
    <location>
        <position position="38"/>
    </location>
</feature>
<comment type="caution">
    <text evidence="2">The sequence shown here is derived from an EMBL/GenBank/DDBJ whole genome shotgun (WGS) entry which is preliminary data.</text>
</comment>
<sequence>MTSSVEMETRCKCTPSETEGGKDGERREARPGPAGFFA</sequence>
<organism evidence="2 3">
    <name type="scientific">Salmonella enterica subsp. enterica serovar Inverness str. R8-3668</name>
    <dbReference type="NCBI Taxonomy" id="913075"/>
    <lineage>
        <taxon>Bacteria</taxon>
        <taxon>Pseudomonadati</taxon>
        <taxon>Pseudomonadota</taxon>
        <taxon>Gammaproteobacteria</taxon>
        <taxon>Enterobacterales</taxon>
        <taxon>Enterobacteriaceae</taxon>
        <taxon>Salmonella</taxon>
    </lineage>
</organism>